<comment type="caution">
    <text evidence="1">The sequence shown here is derived from an EMBL/GenBank/DDBJ whole genome shotgun (WGS) entry which is preliminary data.</text>
</comment>
<protein>
    <submittedName>
        <fullName evidence="1">Uncharacterized protein</fullName>
    </submittedName>
</protein>
<evidence type="ECO:0000313" key="2">
    <source>
        <dbReference type="Proteomes" id="UP001497535"/>
    </source>
</evidence>
<dbReference type="Proteomes" id="UP001497535">
    <property type="component" value="Unassembled WGS sequence"/>
</dbReference>
<proteinExistence type="predicted"/>
<keyword evidence="2" id="KW-1185">Reference proteome</keyword>
<dbReference type="EMBL" id="CAVMJV010000079">
    <property type="protein sequence ID" value="CAK5089757.1"/>
    <property type="molecule type" value="Genomic_DNA"/>
</dbReference>
<evidence type="ECO:0000313" key="1">
    <source>
        <dbReference type="EMBL" id="CAK5089757.1"/>
    </source>
</evidence>
<name>A0ACB1AE10_MELEN</name>
<gene>
    <name evidence="1" type="ORF">MENTE1834_LOCUS37495</name>
</gene>
<sequence>MFVCTSQVFLHFPASTVKSNPQSLLNIPHYLFSYLFILPAINHRLCFQFTGAMRTTTSNRI</sequence>
<reference evidence="1" key="1">
    <citation type="submission" date="2023-11" db="EMBL/GenBank/DDBJ databases">
        <authorList>
            <person name="Poullet M."/>
        </authorList>
    </citation>
    <scope>NUCLEOTIDE SEQUENCE</scope>
    <source>
        <strain evidence="1">E1834</strain>
    </source>
</reference>
<organism evidence="1 2">
    <name type="scientific">Meloidogyne enterolobii</name>
    <name type="common">Root-knot nematode worm</name>
    <name type="synonym">Meloidogyne mayaguensis</name>
    <dbReference type="NCBI Taxonomy" id="390850"/>
    <lineage>
        <taxon>Eukaryota</taxon>
        <taxon>Metazoa</taxon>
        <taxon>Ecdysozoa</taxon>
        <taxon>Nematoda</taxon>
        <taxon>Chromadorea</taxon>
        <taxon>Rhabditida</taxon>
        <taxon>Tylenchina</taxon>
        <taxon>Tylenchomorpha</taxon>
        <taxon>Tylenchoidea</taxon>
        <taxon>Meloidogynidae</taxon>
        <taxon>Meloidogyninae</taxon>
        <taxon>Meloidogyne</taxon>
    </lineage>
</organism>
<accession>A0ACB1AE10</accession>